<dbReference type="Proteomes" id="UP000024635">
    <property type="component" value="Unassembled WGS sequence"/>
</dbReference>
<dbReference type="EMBL" id="JARK01001504">
    <property type="protein sequence ID" value="EYB94707.1"/>
    <property type="molecule type" value="Genomic_DNA"/>
</dbReference>
<proteinExistence type="predicted"/>
<gene>
    <name evidence="1" type="primary">Acey_s0168.g183</name>
    <name evidence="1" type="ORF">Y032_0168g183</name>
</gene>
<reference evidence="2" key="1">
    <citation type="journal article" date="2015" name="Nat. Genet.">
        <title>The genome and transcriptome of the zoonotic hookworm Ancylostoma ceylanicum identify infection-specific gene families.</title>
        <authorList>
            <person name="Schwarz E.M."/>
            <person name="Hu Y."/>
            <person name="Antoshechkin I."/>
            <person name="Miller M.M."/>
            <person name="Sternberg P.W."/>
            <person name="Aroian R.V."/>
        </authorList>
    </citation>
    <scope>NUCLEOTIDE SEQUENCE</scope>
    <source>
        <strain evidence="2">HY135</strain>
    </source>
</reference>
<sequence>MRAAAASNIDIEYCGVGKCGSRQRHVGAIVTPDGSSRYLLFISHLFGLDQHSACSFHLSNSDHIAQSIVHCASLTDSHICVSTLCDPEKGWNYFCVRLAGVRG</sequence>
<evidence type="ECO:0000313" key="2">
    <source>
        <dbReference type="Proteomes" id="UP000024635"/>
    </source>
</evidence>
<dbReference type="AlphaFoldDB" id="A0A016SWB6"/>
<evidence type="ECO:0000313" key="1">
    <source>
        <dbReference type="EMBL" id="EYB94707.1"/>
    </source>
</evidence>
<organism evidence="1 2">
    <name type="scientific">Ancylostoma ceylanicum</name>
    <dbReference type="NCBI Taxonomy" id="53326"/>
    <lineage>
        <taxon>Eukaryota</taxon>
        <taxon>Metazoa</taxon>
        <taxon>Ecdysozoa</taxon>
        <taxon>Nematoda</taxon>
        <taxon>Chromadorea</taxon>
        <taxon>Rhabditida</taxon>
        <taxon>Rhabditina</taxon>
        <taxon>Rhabditomorpha</taxon>
        <taxon>Strongyloidea</taxon>
        <taxon>Ancylostomatidae</taxon>
        <taxon>Ancylostomatinae</taxon>
        <taxon>Ancylostoma</taxon>
    </lineage>
</organism>
<keyword evidence="2" id="KW-1185">Reference proteome</keyword>
<comment type="caution">
    <text evidence="1">The sequence shown here is derived from an EMBL/GenBank/DDBJ whole genome shotgun (WGS) entry which is preliminary data.</text>
</comment>
<name>A0A016SWB6_9BILA</name>
<protein>
    <submittedName>
        <fullName evidence="1">Uncharacterized protein</fullName>
    </submittedName>
</protein>
<accession>A0A016SWB6</accession>